<dbReference type="GO" id="GO:0005634">
    <property type="term" value="C:nucleus"/>
    <property type="evidence" value="ECO:0007669"/>
    <property type="project" value="TreeGrafter"/>
</dbReference>
<gene>
    <name evidence="2" type="ORF">AXG93_4794s1150</name>
</gene>
<dbReference type="GO" id="GO:0004674">
    <property type="term" value="F:protein serine/threonine kinase activity"/>
    <property type="evidence" value="ECO:0007669"/>
    <property type="project" value="TreeGrafter"/>
</dbReference>
<evidence type="ECO:0000313" key="2">
    <source>
        <dbReference type="EMBL" id="OAE19503.1"/>
    </source>
</evidence>
<comment type="caution">
    <text evidence="2">The sequence shown here is derived from an EMBL/GenBank/DDBJ whole genome shotgun (WGS) entry which is preliminary data.</text>
</comment>
<dbReference type="InterPro" id="IPR011009">
    <property type="entry name" value="Kinase-like_dom_sf"/>
</dbReference>
<reference evidence="2" key="1">
    <citation type="submission" date="2016-03" db="EMBL/GenBank/DDBJ databases">
        <title>Mechanisms controlling the formation of the plant cell surface in tip-growing cells are functionally conserved among land plants.</title>
        <authorList>
            <person name="Honkanen S."/>
            <person name="Jones V.A."/>
            <person name="Morieri G."/>
            <person name="Champion C."/>
            <person name="Hetherington A.J."/>
            <person name="Kelly S."/>
            <person name="Saint-Marcoux D."/>
            <person name="Proust H."/>
            <person name="Prescott H."/>
            <person name="Dolan L."/>
        </authorList>
    </citation>
    <scope>NUCLEOTIDE SEQUENCE [LARGE SCALE GENOMIC DNA]</scope>
    <source>
        <tissue evidence="2">Whole gametophyte</tissue>
    </source>
</reference>
<feature type="domain" description="Protein kinase" evidence="1">
    <location>
        <begin position="1"/>
        <end position="284"/>
    </location>
</feature>
<evidence type="ECO:0000259" key="1">
    <source>
        <dbReference type="PROSITE" id="PS50011"/>
    </source>
</evidence>
<organism evidence="2 3">
    <name type="scientific">Marchantia polymorpha subsp. ruderalis</name>
    <dbReference type="NCBI Taxonomy" id="1480154"/>
    <lineage>
        <taxon>Eukaryota</taxon>
        <taxon>Viridiplantae</taxon>
        <taxon>Streptophyta</taxon>
        <taxon>Embryophyta</taxon>
        <taxon>Marchantiophyta</taxon>
        <taxon>Marchantiopsida</taxon>
        <taxon>Marchantiidae</taxon>
        <taxon>Marchantiales</taxon>
        <taxon>Marchantiaceae</taxon>
        <taxon>Marchantia</taxon>
    </lineage>
</organism>
<dbReference type="PANTHER" id="PTHR44167">
    <property type="entry name" value="OVARIAN-SPECIFIC SERINE/THREONINE-PROTEIN KINASE LOK-RELATED"/>
    <property type="match status" value="1"/>
</dbReference>
<dbReference type="InterPro" id="IPR000719">
    <property type="entry name" value="Prot_kinase_dom"/>
</dbReference>
<dbReference type="GO" id="GO:0005524">
    <property type="term" value="F:ATP binding"/>
    <property type="evidence" value="ECO:0007669"/>
    <property type="project" value="InterPro"/>
</dbReference>
<dbReference type="Pfam" id="PF00069">
    <property type="entry name" value="Pkinase"/>
    <property type="match status" value="1"/>
</dbReference>
<accession>A0A176VGC5</accession>
<protein>
    <recommendedName>
        <fullName evidence="1">Protein kinase domain-containing protein</fullName>
    </recommendedName>
</protein>
<dbReference type="Gene3D" id="1.10.510.10">
    <property type="entry name" value="Transferase(Phosphotransferase) domain 1"/>
    <property type="match status" value="1"/>
</dbReference>
<dbReference type="SUPFAM" id="SSF56112">
    <property type="entry name" value="Protein kinase-like (PK-like)"/>
    <property type="match status" value="1"/>
</dbReference>
<dbReference type="SMART" id="SM00220">
    <property type="entry name" value="S_TKc"/>
    <property type="match status" value="1"/>
</dbReference>
<dbReference type="EMBL" id="LVLJ01003848">
    <property type="protein sequence ID" value="OAE19503.1"/>
    <property type="molecule type" value="Genomic_DNA"/>
</dbReference>
<sequence length="291" mass="33741">MEGAEGFFTVVQPSPWWHWLKSTPAGQKEMRSILRQLVCFDTGKLLAVKACHSRNITHRDIKPGEIICPPLFRRYPLFSAFVANVTQKPEVGRLIDFGSALDPFTVKHLYGPSGPSRLEQTNEYAPPEALLGNHWLYFHSQHAHVYDMWSVGVVMLELVLGTPHVFQISSRTRALLDRRLQGWDQSAKETAYMLRAFMEMCILLPGISSHHQFHHQRDNLDNSEEQRLASWECTEQAFLEQIKQRDILGIGMPDKWALRLVRRLLQWYPEDRISAEDSLKHPYFHPELQTD</sequence>
<dbReference type="PROSITE" id="PS50011">
    <property type="entry name" value="PROTEIN_KINASE_DOM"/>
    <property type="match status" value="1"/>
</dbReference>
<dbReference type="PANTHER" id="PTHR44167:SF30">
    <property type="entry name" value="PHOSPHORYLASE KINASE"/>
    <property type="match status" value="1"/>
</dbReference>
<dbReference type="GO" id="GO:0044773">
    <property type="term" value="P:mitotic DNA damage checkpoint signaling"/>
    <property type="evidence" value="ECO:0007669"/>
    <property type="project" value="TreeGrafter"/>
</dbReference>
<evidence type="ECO:0000313" key="3">
    <source>
        <dbReference type="Proteomes" id="UP000077202"/>
    </source>
</evidence>
<dbReference type="Proteomes" id="UP000077202">
    <property type="component" value="Unassembled WGS sequence"/>
</dbReference>
<name>A0A176VGC5_MARPO</name>
<keyword evidence="3" id="KW-1185">Reference proteome</keyword>
<proteinExistence type="predicted"/>
<dbReference type="AlphaFoldDB" id="A0A176VGC5"/>